<proteinExistence type="predicted"/>
<protein>
    <submittedName>
        <fullName evidence="8 9">T-box transcription factor tbx2, putative</fullName>
    </submittedName>
</protein>
<dbReference type="EMBL" id="ABJB010475894">
    <property type="status" value="NOT_ANNOTATED_CDS"/>
    <property type="molecule type" value="Genomic_DNA"/>
</dbReference>
<accession>B7PT59</accession>
<dbReference type="InterPro" id="IPR046360">
    <property type="entry name" value="T-box_DNA-bd"/>
</dbReference>
<evidence type="ECO:0000256" key="6">
    <source>
        <dbReference type="SAM" id="MobiDB-lite"/>
    </source>
</evidence>
<sequence>PLEMRSSPGDAMAFQPFLMPAVRPTPQDFSVHSLLGGAQPPYLPALAGFPASLFPKLHPGAAGPCPPLTAEDLLAAAHRGAPLLRPPPGLEPEDDGVQDDPKVTLESKELWERFHTFGTEMVITKSGR</sequence>
<comment type="caution">
    <text evidence="5">Lacks conserved residue(s) required for the propagation of feature annotation.</text>
</comment>
<comment type="subcellular location">
    <subcellularLocation>
        <location evidence="5">Nucleus</location>
    </subcellularLocation>
</comment>
<reference evidence="8 10" key="1">
    <citation type="submission" date="2008-03" db="EMBL/GenBank/DDBJ databases">
        <title>Annotation of Ixodes scapularis.</title>
        <authorList>
            <consortium name="Ixodes scapularis Genome Project Consortium"/>
            <person name="Caler E."/>
            <person name="Hannick L.I."/>
            <person name="Bidwell S."/>
            <person name="Joardar V."/>
            <person name="Thiagarajan M."/>
            <person name="Amedeo P."/>
            <person name="Galinsky K.J."/>
            <person name="Schobel S."/>
            <person name="Inman J."/>
            <person name="Hostetler J."/>
            <person name="Miller J."/>
            <person name="Hammond M."/>
            <person name="Megy K."/>
            <person name="Lawson D."/>
            <person name="Kodira C."/>
            <person name="Sutton G."/>
            <person name="Meyer J."/>
            <person name="Hill C.A."/>
            <person name="Birren B."/>
            <person name="Nene V."/>
            <person name="Collins F."/>
            <person name="Alarcon-Chaidez F."/>
            <person name="Wikel S."/>
            <person name="Strausberg R."/>
        </authorList>
    </citation>
    <scope>NUCLEOTIDE SEQUENCE [LARGE SCALE GENOMIC DNA]</scope>
    <source>
        <strain evidence="10">Wikel</strain>
        <strain evidence="8">Wikel colony</strain>
    </source>
</reference>
<dbReference type="GO" id="GO:0003700">
    <property type="term" value="F:DNA-binding transcription factor activity"/>
    <property type="evidence" value="ECO:0007669"/>
    <property type="project" value="InterPro"/>
</dbReference>
<keyword evidence="2 5" id="KW-0238">DNA-binding</keyword>
<dbReference type="VEuPathDB" id="VectorBase:ISCI019286"/>
<evidence type="ECO:0000313" key="10">
    <source>
        <dbReference type="Proteomes" id="UP000001555"/>
    </source>
</evidence>
<dbReference type="Gene3D" id="2.60.40.820">
    <property type="entry name" value="Transcription factor, T-box"/>
    <property type="match status" value="1"/>
</dbReference>
<evidence type="ECO:0000256" key="4">
    <source>
        <dbReference type="ARBA" id="ARBA00023242"/>
    </source>
</evidence>
<dbReference type="GO" id="GO:0000978">
    <property type="term" value="F:RNA polymerase II cis-regulatory region sequence-specific DNA binding"/>
    <property type="evidence" value="ECO:0007669"/>
    <property type="project" value="InterPro"/>
</dbReference>
<feature type="region of interest" description="Disordered" evidence="6">
    <location>
        <begin position="81"/>
        <end position="100"/>
    </location>
</feature>
<feature type="non-terminal residue" evidence="8">
    <location>
        <position position="128"/>
    </location>
</feature>
<dbReference type="HOGENOM" id="CLU_146254_0_0_1"/>
<dbReference type="PROSITE" id="PS50252">
    <property type="entry name" value="TBOX_3"/>
    <property type="match status" value="1"/>
</dbReference>
<evidence type="ECO:0000256" key="3">
    <source>
        <dbReference type="ARBA" id="ARBA00023163"/>
    </source>
</evidence>
<evidence type="ECO:0000313" key="9">
    <source>
        <dbReference type="EnsemblMetazoa" id="ISCW019286-PA"/>
    </source>
</evidence>
<evidence type="ECO:0000256" key="5">
    <source>
        <dbReference type="PROSITE-ProRule" id="PRU00201"/>
    </source>
</evidence>
<dbReference type="GO" id="GO:0045893">
    <property type="term" value="P:positive regulation of DNA-templated transcription"/>
    <property type="evidence" value="ECO:0007669"/>
    <property type="project" value="InterPro"/>
</dbReference>
<dbReference type="EnsemblMetazoa" id="ISCW019286-RA">
    <property type="protein sequence ID" value="ISCW019286-PA"/>
    <property type="gene ID" value="ISCW019286"/>
</dbReference>
<dbReference type="GO" id="GO:0005634">
    <property type="term" value="C:nucleus"/>
    <property type="evidence" value="ECO:0007669"/>
    <property type="project" value="UniProtKB-SubCell"/>
</dbReference>
<name>B7PT59_IXOSC</name>
<organism>
    <name type="scientific">Ixodes scapularis</name>
    <name type="common">Black-legged tick</name>
    <name type="synonym">Deer tick</name>
    <dbReference type="NCBI Taxonomy" id="6945"/>
    <lineage>
        <taxon>Eukaryota</taxon>
        <taxon>Metazoa</taxon>
        <taxon>Ecdysozoa</taxon>
        <taxon>Arthropoda</taxon>
        <taxon>Chelicerata</taxon>
        <taxon>Arachnida</taxon>
        <taxon>Acari</taxon>
        <taxon>Parasitiformes</taxon>
        <taxon>Ixodida</taxon>
        <taxon>Ixodoidea</taxon>
        <taxon>Ixodidae</taxon>
        <taxon>Ixodinae</taxon>
        <taxon>Ixodes</taxon>
    </lineage>
</organism>
<feature type="non-terminal residue" evidence="8">
    <location>
        <position position="1"/>
    </location>
</feature>
<dbReference type="EMBL" id="DS783964">
    <property type="protein sequence ID" value="EEC09788.1"/>
    <property type="molecule type" value="Genomic_DNA"/>
</dbReference>
<dbReference type="GO" id="GO:0006357">
    <property type="term" value="P:regulation of transcription by RNA polymerase II"/>
    <property type="evidence" value="ECO:0007669"/>
    <property type="project" value="UniProtKB-ARBA"/>
</dbReference>
<dbReference type="SUPFAM" id="SSF49417">
    <property type="entry name" value="p53-like transcription factors"/>
    <property type="match status" value="1"/>
</dbReference>
<evidence type="ECO:0000256" key="1">
    <source>
        <dbReference type="ARBA" id="ARBA00023015"/>
    </source>
</evidence>
<dbReference type="InterPro" id="IPR001699">
    <property type="entry name" value="TF_T-box"/>
</dbReference>
<reference evidence="9" key="2">
    <citation type="submission" date="2020-05" db="UniProtKB">
        <authorList>
            <consortium name="EnsemblMetazoa"/>
        </authorList>
    </citation>
    <scope>IDENTIFICATION</scope>
    <source>
        <strain evidence="9">wikel</strain>
    </source>
</reference>
<dbReference type="PANTHER" id="PTHR11267">
    <property type="entry name" value="T-BOX PROTEIN-RELATED"/>
    <property type="match status" value="1"/>
</dbReference>
<feature type="domain" description="T-box" evidence="7">
    <location>
        <begin position="105"/>
        <end position="128"/>
    </location>
</feature>
<dbReference type="VEuPathDB" id="VectorBase:ISCP_026783"/>
<dbReference type="VEuPathDB" id="VectorBase:ISCW019286"/>
<dbReference type="Proteomes" id="UP000001555">
    <property type="component" value="Unassembled WGS sequence"/>
</dbReference>
<keyword evidence="1" id="KW-0805">Transcription regulation</keyword>
<dbReference type="InterPro" id="IPR036960">
    <property type="entry name" value="T-box_sf"/>
</dbReference>
<evidence type="ECO:0000259" key="7">
    <source>
        <dbReference type="PROSITE" id="PS50252"/>
    </source>
</evidence>
<gene>
    <name evidence="8" type="ORF">IscW_ISCW019286</name>
</gene>
<dbReference type="Pfam" id="PF00907">
    <property type="entry name" value="T-box"/>
    <property type="match status" value="1"/>
</dbReference>
<evidence type="ECO:0000313" key="8">
    <source>
        <dbReference type="EMBL" id="EEC09788.1"/>
    </source>
</evidence>
<keyword evidence="3" id="KW-0804">Transcription</keyword>
<dbReference type="InterPro" id="IPR008967">
    <property type="entry name" value="p53-like_TF_DNA-bd_sf"/>
</dbReference>
<dbReference type="OrthoDB" id="7442607at2759"/>
<evidence type="ECO:0000256" key="2">
    <source>
        <dbReference type="ARBA" id="ARBA00023125"/>
    </source>
</evidence>
<keyword evidence="10" id="KW-1185">Reference proteome</keyword>
<dbReference type="PaxDb" id="6945-B7PT59"/>
<dbReference type="PANTHER" id="PTHR11267:SF181">
    <property type="entry name" value="OPTOMOTOR-BLIND PROTEIN"/>
    <property type="match status" value="1"/>
</dbReference>
<dbReference type="AlphaFoldDB" id="B7PT59"/>
<keyword evidence="4 5" id="KW-0539">Nucleus</keyword>